<dbReference type="PANTHER" id="PTHR34047">
    <property type="entry name" value="NUCLEAR INTRON MATURASE 1, MITOCHONDRIAL-RELATED"/>
    <property type="match status" value="1"/>
</dbReference>
<dbReference type="GO" id="GO:0003964">
    <property type="term" value="F:RNA-directed DNA polymerase activity"/>
    <property type="evidence" value="ECO:0007669"/>
    <property type="project" value="UniProtKB-KW"/>
</dbReference>
<dbReference type="RefSeq" id="WP_369085033.1">
    <property type="nucleotide sequence ID" value="NZ_JBFSHR010000130.1"/>
</dbReference>
<dbReference type="CDD" id="cd01651">
    <property type="entry name" value="RT_G2_intron"/>
    <property type="match status" value="1"/>
</dbReference>
<evidence type="ECO:0000313" key="3">
    <source>
        <dbReference type="Proteomes" id="UP001560267"/>
    </source>
</evidence>
<dbReference type="SUPFAM" id="SSF56672">
    <property type="entry name" value="DNA/RNA polymerases"/>
    <property type="match status" value="1"/>
</dbReference>
<feature type="region of interest" description="Disordered" evidence="1">
    <location>
        <begin position="1"/>
        <end position="43"/>
    </location>
</feature>
<dbReference type="InterPro" id="IPR043502">
    <property type="entry name" value="DNA/RNA_pol_sf"/>
</dbReference>
<dbReference type="PANTHER" id="PTHR34047:SF8">
    <property type="entry name" value="PROTEIN YKFC"/>
    <property type="match status" value="1"/>
</dbReference>
<evidence type="ECO:0000313" key="2">
    <source>
        <dbReference type="EMBL" id="MEX6430945.1"/>
    </source>
</evidence>
<keyword evidence="2" id="KW-0808">Transferase</keyword>
<feature type="compositionally biased region" description="Basic and acidic residues" evidence="1">
    <location>
        <begin position="34"/>
        <end position="43"/>
    </location>
</feature>
<comment type="caution">
    <text evidence="2">The sequence shown here is derived from an EMBL/GenBank/DDBJ whole genome shotgun (WGS) entry which is preliminary data.</text>
</comment>
<evidence type="ECO:0000256" key="1">
    <source>
        <dbReference type="SAM" id="MobiDB-lite"/>
    </source>
</evidence>
<gene>
    <name evidence="2" type="ORF">AB6A68_14085</name>
</gene>
<sequence>MKPTNNTGRPVAEPVEERRLAKGNTDQQNAPRTLSRDDDASNALDRVRQTARRDKDARFTALLHHVDVDRLRKAYWGINPKAATGVDGVTWGAYGQDLEDNLEDLHARLHRGAYRASPSRRVYIPKPDGRNRPLGIATLEDKIVQRAVVEVLNAIYEEDFLGFSYGFRPGRSPHDALDALAVGIEKKKVNWILGAPG</sequence>
<name>A0ABV3Y6A4_9ACTN</name>
<dbReference type="EMBL" id="JBFSHR010000130">
    <property type="protein sequence ID" value="MEX6430945.1"/>
    <property type="molecule type" value="Genomic_DNA"/>
</dbReference>
<keyword evidence="2" id="KW-0548">Nucleotidyltransferase</keyword>
<accession>A0ABV3Y6A4</accession>
<dbReference type="InterPro" id="IPR051083">
    <property type="entry name" value="GrpII_Intron_Splice-Mob/Def"/>
</dbReference>
<keyword evidence="2" id="KW-0695">RNA-directed DNA polymerase</keyword>
<proteinExistence type="predicted"/>
<organism evidence="2 3">
    <name type="scientific">Ferrimicrobium acidiphilum</name>
    <dbReference type="NCBI Taxonomy" id="121039"/>
    <lineage>
        <taxon>Bacteria</taxon>
        <taxon>Bacillati</taxon>
        <taxon>Actinomycetota</taxon>
        <taxon>Acidimicrobiia</taxon>
        <taxon>Acidimicrobiales</taxon>
        <taxon>Acidimicrobiaceae</taxon>
        <taxon>Ferrimicrobium</taxon>
    </lineage>
</organism>
<keyword evidence="3" id="KW-1185">Reference proteome</keyword>
<reference evidence="2 3" key="1">
    <citation type="submission" date="2024-07" db="EMBL/GenBank/DDBJ databases">
        <title>Draft Genome Sequence of Ferrimicrobium acidiphilum Strain YE2023, Isolated from a Pulp of Bioleach Reactor.</title>
        <authorList>
            <person name="Elkina Y.A."/>
            <person name="Bulaeva A.G."/>
            <person name="Beletsky A.V."/>
            <person name="Mardanov A.V."/>
        </authorList>
    </citation>
    <scope>NUCLEOTIDE SEQUENCE [LARGE SCALE GENOMIC DNA]</scope>
    <source>
        <strain evidence="2 3">YE2023</strain>
    </source>
</reference>
<dbReference type="Proteomes" id="UP001560267">
    <property type="component" value="Unassembled WGS sequence"/>
</dbReference>
<protein>
    <submittedName>
        <fullName evidence="2">Reverse transcriptase domain-containing protein</fullName>
    </submittedName>
</protein>